<evidence type="ECO:0000259" key="5">
    <source>
        <dbReference type="PROSITE" id="PS01124"/>
    </source>
</evidence>
<dbReference type="GO" id="GO:0043565">
    <property type="term" value="F:sequence-specific DNA binding"/>
    <property type="evidence" value="ECO:0007669"/>
    <property type="project" value="InterPro"/>
</dbReference>
<dbReference type="Proteomes" id="UP000300879">
    <property type="component" value="Chromosome"/>
</dbReference>
<sequence length="748" mass="85986">MMKYSYLKKLFMYSLFLGALPVIVMGVFSYDRTSTVVEQKVNEANRQILSSAMNSIDHKLETAYVMATQFTNSTQAVSALNMDLDRSQFETVSELIKTIQGFQVFDYVASVHFVNLEKRWVITNKGLERLDEEEELAEWTALLSEPRNTQWVTSASGGISLIKPLPFLTTKSPPQGAFVMRFSPRLFNSLVRSESYGDTVIYNENMELIFRNSETLSSPEQQDQLELKLSAESGETSQQENVRFELAGAPALAMVEDSVFNGWKYVSLVHLSDITEESKAIGWVTLLMCLVILSITLGLAWQGSKMFYSPIRVLRDLVADSDDAHPQASDELQYIRTGIQGLLGNKLELQKQLQKQFPYLHELFVMKLFLGQWSNKEIQEHIERYNIDSDWEQFSVFTLKIYSLEHSRFDEEDSSLILYAILNMMEEILTPSQPFKPVIMNESCAAVFVSPRSAEGPAPEELLMQTCKEIEDKIQAFLGLDIQLGVSRPHTQLEQVSMAFAESTAALRFCQRTGYRGVMKSEDVDPGRLPQMTYPAHWEQELLEALQSEDREAAKELVDRILTEVETRQYTLMEAQVLFYQLLVKMMSLLQWDEQSLKKMLLDVEYVQAMFRTTTFEELGQWFTSVGMEQLFQLLSTREESHQGQIAQQIKQLVQSRFEENLTLEAIADLMNFNANYLSRVFKKEVGMSFSEYMAITKLEMAKHLLTTSDLKVQEVAEKLHYQSTTAFIRYFRKMEGMTPSSYRKMNE</sequence>
<keyword evidence="7" id="KW-1185">Reference proteome</keyword>
<dbReference type="SUPFAM" id="SSF46689">
    <property type="entry name" value="Homeodomain-like"/>
    <property type="match status" value="2"/>
</dbReference>
<keyword evidence="3" id="KW-0804">Transcription</keyword>
<evidence type="ECO:0000313" key="7">
    <source>
        <dbReference type="Proteomes" id="UP000300879"/>
    </source>
</evidence>
<feature type="transmembrane region" description="Helical" evidence="4">
    <location>
        <begin position="280"/>
        <end position="301"/>
    </location>
</feature>
<evidence type="ECO:0000313" key="6">
    <source>
        <dbReference type="EMBL" id="QCT04746.1"/>
    </source>
</evidence>
<keyword evidence="1" id="KW-0805">Transcription regulation</keyword>
<evidence type="ECO:0000256" key="3">
    <source>
        <dbReference type="ARBA" id="ARBA00023163"/>
    </source>
</evidence>
<evidence type="ECO:0000256" key="1">
    <source>
        <dbReference type="ARBA" id="ARBA00023015"/>
    </source>
</evidence>
<dbReference type="GO" id="GO:0003700">
    <property type="term" value="F:DNA-binding transcription factor activity"/>
    <property type="evidence" value="ECO:0007669"/>
    <property type="project" value="InterPro"/>
</dbReference>
<keyword evidence="4" id="KW-0472">Membrane</keyword>
<dbReference type="OrthoDB" id="2647723at2"/>
<dbReference type="EMBL" id="CP040396">
    <property type="protein sequence ID" value="QCT04746.1"/>
    <property type="molecule type" value="Genomic_DNA"/>
</dbReference>
<feature type="domain" description="HTH araC/xylS-type" evidence="5">
    <location>
        <begin position="648"/>
        <end position="746"/>
    </location>
</feature>
<dbReference type="SMART" id="SM00342">
    <property type="entry name" value="HTH_ARAC"/>
    <property type="match status" value="1"/>
</dbReference>
<keyword evidence="4" id="KW-0812">Transmembrane</keyword>
<keyword evidence="2" id="KW-0238">DNA-binding</keyword>
<dbReference type="Pfam" id="PF12833">
    <property type="entry name" value="HTH_18"/>
    <property type="match status" value="1"/>
</dbReference>
<keyword evidence="4" id="KW-1133">Transmembrane helix</keyword>
<dbReference type="AlphaFoldDB" id="A0A4P8XPG2"/>
<dbReference type="Gene3D" id="1.10.10.60">
    <property type="entry name" value="Homeodomain-like"/>
    <property type="match status" value="2"/>
</dbReference>
<dbReference type="PANTHER" id="PTHR43280">
    <property type="entry name" value="ARAC-FAMILY TRANSCRIPTIONAL REGULATOR"/>
    <property type="match status" value="1"/>
</dbReference>
<dbReference type="InterPro" id="IPR041522">
    <property type="entry name" value="CdaR_GGDEF"/>
</dbReference>
<evidence type="ECO:0000256" key="4">
    <source>
        <dbReference type="SAM" id="Phobius"/>
    </source>
</evidence>
<dbReference type="Pfam" id="PF17853">
    <property type="entry name" value="GGDEF_2"/>
    <property type="match status" value="1"/>
</dbReference>
<gene>
    <name evidence="6" type="ORF">E6C60_4041</name>
</gene>
<protein>
    <submittedName>
        <fullName evidence="6">AraC family transcriptional regulator</fullName>
    </submittedName>
</protein>
<accession>A0A4P8XPG2</accession>
<organism evidence="6 7">
    <name type="scientific">Paenibacillus algicola</name>
    <dbReference type="NCBI Taxonomy" id="2565926"/>
    <lineage>
        <taxon>Bacteria</taxon>
        <taxon>Bacillati</taxon>
        <taxon>Bacillota</taxon>
        <taxon>Bacilli</taxon>
        <taxon>Bacillales</taxon>
        <taxon>Paenibacillaceae</taxon>
        <taxon>Paenibacillus</taxon>
    </lineage>
</organism>
<dbReference type="InterPro" id="IPR018060">
    <property type="entry name" value="HTH_AraC"/>
</dbReference>
<dbReference type="PROSITE" id="PS01124">
    <property type="entry name" value="HTH_ARAC_FAMILY_2"/>
    <property type="match status" value="1"/>
</dbReference>
<evidence type="ECO:0000256" key="2">
    <source>
        <dbReference type="ARBA" id="ARBA00023125"/>
    </source>
</evidence>
<dbReference type="PANTHER" id="PTHR43280:SF2">
    <property type="entry name" value="HTH-TYPE TRANSCRIPTIONAL REGULATOR EXSA"/>
    <property type="match status" value="1"/>
</dbReference>
<dbReference type="InterPro" id="IPR009057">
    <property type="entry name" value="Homeodomain-like_sf"/>
</dbReference>
<reference evidence="6 7" key="1">
    <citation type="submission" date="2019-05" db="EMBL/GenBank/DDBJ databases">
        <authorList>
            <person name="Chen C."/>
        </authorList>
    </citation>
    <scope>NUCLEOTIDE SEQUENCE [LARGE SCALE GENOMIC DNA]</scope>
    <source>
        <strain evidence="6 7">HB172198</strain>
    </source>
</reference>
<name>A0A4P8XPG2_9BACL</name>
<dbReference type="KEGG" id="palo:E6C60_4041"/>
<proteinExistence type="predicted"/>